<dbReference type="InParanoid" id="E9HX59"/>
<dbReference type="InterPro" id="IPR036345">
    <property type="entry name" value="ExoRNase_PH_dom2_sf"/>
</dbReference>
<organism evidence="1 2">
    <name type="scientific">Daphnia pulex</name>
    <name type="common">Water flea</name>
    <dbReference type="NCBI Taxonomy" id="6669"/>
    <lineage>
        <taxon>Eukaryota</taxon>
        <taxon>Metazoa</taxon>
        <taxon>Ecdysozoa</taxon>
        <taxon>Arthropoda</taxon>
        <taxon>Crustacea</taxon>
        <taxon>Branchiopoda</taxon>
        <taxon>Diplostraca</taxon>
        <taxon>Cladocera</taxon>
        <taxon>Anomopoda</taxon>
        <taxon>Daphniidae</taxon>
        <taxon>Daphnia</taxon>
    </lineage>
</organism>
<protein>
    <submittedName>
        <fullName evidence="1">Uncharacterized protein</fullName>
    </submittedName>
</protein>
<evidence type="ECO:0000313" key="1">
    <source>
        <dbReference type="EMBL" id="EFX63672.1"/>
    </source>
</evidence>
<dbReference type="OrthoDB" id="272245at2759"/>
<gene>
    <name evidence="1" type="ORF">DAPPUDRAFT_335173</name>
</gene>
<dbReference type="AlphaFoldDB" id="E9HX59"/>
<evidence type="ECO:0000313" key="2">
    <source>
        <dbReference type="Proteomes" id="UP000000305"/>
    </source>
</evidence>
<dbReference type="KEGG" id="dpx:DAPPUDRAFT_335173"/>
<dbReference type="HOGENOM" id="CLU_2608462_0_0_1"/>
<dbReference type="STRING" id="6669.E9HX59"/>
<dbReference type="Proteomes" id="UP000000305">
    <property type="component" value="Unassembled WGS sequence"/>
</dbReference>
<proteinExistence type="predicted"/>
<keyword evidence="2" id="KW-1185">Reference proteome</keyword>
<sequence>MDGYQPDVELSDDPYDTKRLENIPCVLTLMKIGNHFLVVPTPKEKCCSFSGIKMITAVRKIDSCKTSAMIFLKMELLEK</sequence>
<dbReference type="EMBL" id="GL733002">
    <property type="protein sequence ID" value="EFX63672.1"/>
    <property type="molecule type" value="Genomic_DNA"/>
</dbReference>
<reference evidence="1 2" key="1">
    <citation type="journal article" date="2011" name="Science">
        <title>The ecoresponsive genome of Daphnia pulex.</title>
        <authorList>
            <person name="Colbourne J.K."/>
            <person name="Pfrender M.E."/>
            <person name="Gilbert D."/>
            <person name="Thomas W.K."/>
            <person name="Tucker A."/>
            <person name="Oakley T.H."/>
            <person name="Tokishita S."/>
            <person name="Aerts A."/>
            <person name="Arnold G.J."/>
            <person name="Basu M.K."/>
            <person name="Bauer D.J."/>
            <person name="Caceres C.E."/>
            <person name="Carmel L."/>
            <person name="Casola C."/>
            <person name="Choi J.H."/>
            <person name="Detter J.C."/>
            <person name="Dong Q."/>
            <person name="Dusheyko S."/>
            <person name="Eads B.D."/>
            <person name="Frohlich T."/>
            <person name="Geiler-Samerotte K.A."/>
            <person name="Gerlach D."/>
            <person name="Hatcher P."/>
            <person name="Jogdeo S."/>
            <person name="Krijgsveld J."/>
            <person name="Kriventseva E.V."/>
            <person name="Kultz D."/>
            <person name="Laforsch C."/>
            <person name="Lindquist E."/>
            <person name="Lopez J."/>
            <person name="Manak J.R."/>
            <person name="Muller J."/>
            <person name="Pangilinan J."/>
            <person name="Patwardhan R.P."/>
            <person name="Pitluck S."/>
            <person name="Pritham E.J."/>
            <person name="Rechtsteiner A."/>
            <person name="Rho M."/>
            <person name="Rogozin I.B."/>
            <person name="Sakarya O."/>
            <person name="Salamov A."/>
            <person name="Schaack S."/>
            <person name="Shapiro H."/>
            <person name="Shiga Y."/>
            <person name="Skalitzky C."/>
            <person name="Smith Z."/>
            <person name="Souvorov A."/>
            <person name="Sung W."/>
            <person name="Tang Z."/>
            <person name="Tsuchiya D."/>
            <person name="Tu H."/>
            <person name="Vos H."/>
            <person name="Wang M."/>
            <person name="Wolf Y.I."/>
            <person name="Yamagata H."/>
            <person name="Yamada T."/>
            <person name="Ye Y."/>
            <person name="Shaw J.R."/>
            <person name="Andrews J."/>
            <person name="Crease T.J."/>
            <person name="Tang H."/>
            <person name="Lucas S.M."/>
            <person name="Robertson H.M."/>
            <person name="Bork P."/>
            <person name="Koonin E.V."/>
            <person name="Zdobnov E.M."/>
            <person name="Grigoriev I.V."/>
            <person name="Lynch M."/>
            <person name="Boore J.L."/>
        </authorList>
    </citation>
    <scope>NUCLEOTIDE SEQUENCE [LARGE SCALE GENOMIC DNA]</scope>
</reference>
<dbReference type="SUPFAM" id="SSF55666">
    <property type="entry name" value="Ribonuclease PH domain 2-like"/>
    <property type="match status" value="1"/>
</dbReference>
<name>E9HX59_DAPPU</name>
<accession>E9HX59</accession>